<dbReference type="PANTHER" id="PTHR17453">
    <property type="entry name" value="SIGNAL RECOGNITION PARTICLE 19 KD PROTEIN"/>
    <property type="match status" value="1"/>
</dbReference>
<dbReference type="GO" id="GO:0008312">
    <property type="term" value="F:7S RNA binding"/>
    <property type="evidence" value="ECO:0007669"/>
    <property type="project" value="UniProtKB-UniRule"/>
</dbReference>
<dbReference type="Pfam" id="PF01922">
    <property type="entry name" value="SRP19"/>
    <property type="match status" value="1"/>
</dbReference>
<dbReference type="AlphaFoldDB" id="A0A8T8K6A2"/>
<keyword evidence="5" id="KW-0694">RNA-binding</keyword>
<dbReference type="InterPro" id="IPR036521">
    <property type="entry name" value="SRP19-like_sf"/>
</dbReference>
<evidence type="ECO:0000256" key="5">
    <source>
        <dbReference type="HAMAP-Rule" id="MF_00305"/>
    </source>
</evidence>
<comment type="subunit">
    <text evidence="5">Part of the signal recognition particle protein translocation system, which is composed of SRP and FtsY. Archaeal SRP consists of a 7S RNA molecule of 300 nucleotides and two protein subunits: SRP54 and SRP19.</text>
</comment>
<evidence type="ECO:0000256" key="3">
    <source>
        <dbReference type="ARBA" id="ARBA00023135"/>
    </source>
</evidence>
<keyword evidence="4 5" id="KW-0687">Ribonucleoprotein</keyword>
<dbReference type="GeneID" id="64821145"/>
<dbReference type="GO" id="GO:0048500">
    <property type="term" value="C:signal recognition particle"/>
    <property type="evidence" value="ECO:0007669"/>
    <property type="project" value="UniProtKB-UniRule"/>
</dbReference>
<dbReference type="Proteomes" id="UP000681041">
    <property type="component" value="Chromosome"/>
</dbReference>
<feature type="region of interest" description="Disordered" evidence="6">
    <location>
        <begin position="15"/>
        <end position="34"/>
    </location>
</feature>
<evidence type="ECO:0000256" key="6">
    <source>
        <dbReference type="SAM" id="MobiDB-lite"/>
    </source>
</evidence>
<comment type="function">
    <text evidence="5">Involved in targeting and insertion of nascent membrane proteins into the cytoplasmic membrane. Binds directly to 7S RNA and mediates binding of the 54 kDa subunit of the SRP.</text>
</comment>
<dbReference type="InterPro" id="IPR022938">
    <property type="entry name" value="SRP19_arc-type"/>
</dbReference>
<proteinExistence type="inferred from homology"/>
<accession>A0A8T8K6A2</accession>
<keyword evidence="3 5" id="KW-0733">Signal recognition particle</keyword>
<comment type="subcellular location">
    <subcellularLocation>
        <location evidence="1 5">Cytoplasm</location>
    </subcellularLocation>
</comment>
<evidence type="ECO:0000256" key="4">
    <source>
        <dbReference type="ARBA" id="ARBA00023274"/>
    </source>
</evidence>
<organism evidence="7 8">
    <name type="scientific">Methanobacterium alkalithermotolerans</name>
    <dbReference type="NCBI Taxonomy" id="2731220"/>
    <lineage>
        <taxon>Archaea</taxon>
        <taxon>Methanobacteriati</taxon>
        <taxon>Methanobacteriota</taxon>
        <taxon>Methanomada group</taxon>
        <taxon>Methanobacteria</taxon>
        <taxon>Methanobacteriales</taxon>
        <taxon>Methanobacteriaceae</taxon>
        <taxon>Methanobacterium</taxon>
    </lineage>
</organism>
<evidence type="ECO:0000313" key="7">
    <source>
        <dbReference type="EMBL" id="QUH24104.1"/>
    </source>
</evidence>
<gene>
    <name evidence="5" type="primary">srp19</name>
    <name evidence="7" type="ORF">HYG87_10230</name>
</gene>
<dbReference type="HAMAP" id="MF_00305">
    <property type="entry name" value="SRP19"/>
    <property type="match status" value="1"/>
</dbReference>
<evidence type="ECO:0000256" key="1">
    <source>
        <dbReference type="ARBA" id="ARBA00004496"/>
    </source>
</evidence>
<dbReference type="EMBL" id="CP058560">
    <property type="protein sequence ID" value="QUH24104.1"/>
    <property type="molecule type" value="Genomic_DNA"/>
</dbReference>
<dbReference type="RefSeq" id="WP_211533061.1">
    <property type="nucleotide sequence ID" value="NZ_CP058560.1"/>
</dbReference>
<sequence>MKTIIWPVYIDSKKSRKEGRKIPKKEAVSSPSLSDISRAARKLNLSPKTENNKSFPGSWYDNSGRVIVERGEISKREILLKISNMIKGTRS</sequence>
<dbReference type="GO" id="GO:0006617">
    <property type="term" value="P:SRP-dependent cotranslational protein targeting to membrane, signal sequence recognition"/>
    <property type="evidence" value="ECO:0007669"/>
    <property type="project" value="TreeGrafter"/>
</dbReference>
<dbReference type="InterPro" id="IPR002778">
    <property type="entry name" value="Signal_recog_particle_SRP19"/>
</dbReference>
<comment type="similarity">
    <text evidence="5">Belongs to the SRP19 family.</text>
</comment>
<evidence type="ECO:0000256" key="2">
    <source>
        <dbReference type="ARBA" id="ARBA00022490"/>
    </source>
</evidence>
<keyword evidence="2 5" id="KW-0963">Cytoplasm</keyword>
<dbReference type="OrthoDB" id="56356at2157"/>
<evidence type="ECO:0000313" key="8">
    <source>
        <dbReference type="Proteomes" id="UP000681041"/>
    </source>
</evidence>
<dbReference type="SUPFAM" id="SSF69695">
    <property type="entry name" value="SRP19"/>
    <property type="match status" value="1"/>
</dbReference>
<dbReference type="PANTHER" id="PTHR17453:SF0">
    <property type="entry name" value="SIGNAL RECOGNITION PARTICLE 19 KDA PROTEIN"/>
    <property type="match status" value="1"/>
</dbReference>
<keyword evidence="8" id="KW-1185">Reference proteome</keyword>
<dbReference type="KEGG" id="meme:HYG87_10230"/>
<protein>
    <recommendedName>
        <fullName evidence="5">Signal recognition particle 19 kDa protein</fullName>
        <shortName evidence="5">SRP19</shortName>
    </recommendedName>
</protein>
<name>A0A8T8K6A2_9EURY</name>
<reference evidence="7" key="1">
    <citation type="submission" date="2020-07" db="EMBL/GenBank/DDBJ databases">
        <title>Methanobacterium. sp. MethCan genome.</title>
        <authorList>
            <person name="Postec A."/>
            <person name="Quemeneur M."/>
        </authorList>
    </citation>
    <scope>NUCLEOTIDE SEQUENCE</scope>
    <source>
        <strain evidence="7">MethCAN</strain>
    </source>
</reference>
<dbReference type="Gene3D" id="3.30.56.30">
    <property type="entry name" value="Signal recognition particle, SRP19-like subunit"/>
    <property type="match status" value="1"/>
</dbReference>